<evidence type="ECO:0000256" key="2">
    <source>
        <dbReference type="ARBA" id="ARBA00022475"/>
    </source>
</evidence>
<dbReference type="PANTHER" id="PTHR30572:SF4">
    <property type="entry name" value="ABC TRANSPORTER PERMEASE YTRF"/>
    <property type="match status" value="1"/>
</dbReference>
<evidence type="ECO:0000256" key="1">
    <source>
        <dbReference type="ARBA" id="ARBA00004651"/>
    </source>
</evidence>
<evidence type="ECO:0000259" key="8">
    <source>
        <dbReference type="Pfam" id="PF02687"/>
    </source>
</evidence>
<keyword evidence="3 7" id="KW-0812">Transmembrane</keyword>
<organism evidence="10 11">
    <name type="scientific">Glutamicibacter halophytocola</name>
    <dbReference type="NCBI Taxonomy" id="1933880"/>
    <lineage>
        <taxon>Bacteria</taxon>
        <taxon>Bacillati</taxon>
        <taxon>Actinomycetota</taxon>
        <taxon>Actinomycetes</taxon>
        <taxon>Micrococcales</taxon>
        <taxon>Micrococcaceae</taxon>
        <taxon>Glutamicibacter</taxon>
    </lineage>
</organism>
<evidence type="ECO:0000313" key="11">
    <source>
        <dbReference type="Proteomes" id="UP001060018"/>
    </source>
</evidence>
<protein>
    <submittedName>
        <fullName evidence="10">ABC transporter permease</fullName>
    </submittedName>
</protein>
<dbReference type="Pfam" id="PF02687">
    <property type="entry name" value="FtsX"/>
    <property type="match status" value="1"/>
</dbReference>
<keyword evidence="4 7" id="KW-1133">Transmembrane helix</keyword>
<comment type="similarity">
    <text evidence="6">Belongs to the ABC-4 integral membrane protein family.</text>
</comment>
<dbReference type="RefSeq" id="WP_257745787.1">
    <property type="nucleotide sequence ID" value="NZ_CP102487.1"/>
</dbReference>
<reference evidence="10" key="1">
    <citation type="journal article" date="2022" name="Pest Manag. Sci.">
        <title>Glutamicibacter halophytocola-mediated host fitness of potato tuber moth on Solanaceae crops.</title>
        <authorList>
            <person name="Wang W."/>
            <person name="Xiao G."/>
            <person name="Du G."/>
            <person name="Chang L."/>
            <person name="Yang Y."/>
            <person name="Ye J."/>
            <person name="Chen B."/>
        </authorList>
    </citation>
    <scope>NUCLEOTIDE SEQUENCE</scope>
    <source>
        <strain evidence="10">S2</strain>
    </source>
</reference>
<sequence length="393" mass="41463">MRKLSIAVREIIRESLHSIDAYRKRTIVGIVGSAIGIGAFVCLNGVTNSSSTALIQNLLKTAGTTLVVRPSAGAIDDQLLSRVDLEDRLIQHEVITGKAVLAESVSPVNVADFIGMSDESGTLQVSLVATEGRLDMALNKPVRGAWIQERSEVVVSETLADRLEIPIEGVPRSILIDGSPVTVTGVIPKIHIANLPSEFVVVSPQLAIDKRIDVANYRMILDVIPPNVEPVAKRLPYILSPAQPELLTVSMPAGLEDLRASAQGDTGAMSSVLGILGLLVAAVGVTVPLTLSATERRAEFGLRQAMGASVHFIALQLAIESVSIAVVGALAGTGMGIGAHKILCSIYAWPWQMDFWTVSLAFAASLAVGLISCLLPIILASRVEPAEALKSGL</sequence>
<feature type="transmembrane region" description="Helical" evidence="7">
    <location>
        <begin position="312"/>
        <end position="335"/>
    </location>
</feature>
<evidence type="ECO:0000256" key="6">
    <source>
        <dbReference type="ARBA" id="ARBA00038076"/>
    </source>
</evidence>
<feature type="domain" description="ABC3 transporter permease C-terminal" evidence="8">
    <location>
        <begin position="272"/>
        <end position="385"/>
    </location>
</feature>
<feature type="transmembrane region" description="Helical" evidence="7">
    <location>
        <begin position="27"/>
        <end position="46"/>
    </location>
</feature>
<dbReference type="EMBL" id="CP102487">
    <property type="protein sequence ID" value="UUX59304.1"/>
    <property type="molecule type" value="Genomic_DNA"/>
</dbReference>
<dbReference type="InterPro" id="IPR025857">
    <property type="entry name" value="MacB_PCD"/>
</dbReference>
<evidence type="ECO:0000259" key="9">
    <source>
        <dbReference type="Pfam" id="PF12704"/>
    </source>
</evidence>
<dbReference type="GO" id="GO:0005886">
    <property type="term" value="C:plasma membrane"/>
    <property type="evidence" value="ECO:0007669"/>
    <property type="project" value="UniProtKB-SubCell"/>
</dbReference>
<dbReference type="Proteomes" id="UP001060018">
    <property type="component" value="Chromosome"/>
</dbReference>
<dbReference type="GO" id="GO:0022857">
    <property type="term" value="F:transmembrane transporter activity"/>
    <property type="evidence" value="ECO:0007669"/>
    <property type="project" value="TreeGrafter"/>
</dbReference>
<keyword evidence="5 7" id="KW-0472">Membrane</keyword>
<keyword evidence="2" id="KW-1003">Cell membrane</keyword>
<feature type="transmembrane region" description="Helical" evidence="7">
    <location>
        <begin position="355"/>
        <end position="380"/>
    </location>
</feature>
<dbReference type="PANTHER" id="PTHR30572">
    <property type="entry name" value="MEMBRANE COMPONENT OF TRANSPORTER-RELATED"/>
    <property type="match status" value="1"/>
</dbReference>
<evidence type="ECO:0000256" key="5">
    <source>
        <dbReference type="ARBA" id="ARBA00023136"/>
    </source>
</evidence>
<dbReference type="Pfam" id="PF12704">
    <property type="entry name" value="MacB_PCD"/>
    <property type="match status" value="1"/>
</dbReference>
<proteinExistence type="inferred from homology"/>
<evidence type="ECO:0000256" key="4">
    <source>
        <dbReference type="ARBA" id="ARBA00022989"/>
    </source>
</evidence>
<evidence type="ECO:0000313" key="10">
    <source>
        <dbReference type="EMBL" id="UUX59304.1"/>
    </source>
</evidence>
<accession>A0AA94XUY8</accession>
<feature type="transmembrane region" description="Helical" evidence="7">
    <location>
        <begin position="268"/>
        <end position="291"/>
    </location>
</feature>
<evidence type="ECO:0000256" key="7">
    <source>
        <dbReference type="SAM" id="Phobius"/>
    </source>
</evidence>
<comment type="subcellular location">
    <subcellularLocation>
        <location evidence="1">Cell membrane</location>
        <topology evidence="1">Multi-pass membrane protein</topology>
    </subcellularLocation>
</comment>
<gene>
    <name evidence="10" type="ORF">NUH22_01290</name>
</gene>
<dbReference type="InterPro" id="IPR050250">
    <property type="entry name" value="Macrolide_Exporter_MacB"/>
</dbReference>
<feature type="domain" description="MacB-like periplasmic core" evidence="9">
    <location>
        <begin position="30"/>
        <end position="203"/>
    </location>
</feature>
<evidence type="ECO:0000256" key="3">
    <source>
        <dbReference type="ARBA" id="ARBA00022692"/>
    </source>
</evidence>
<dbReference type="AlphaFoldDB" id="A0AA94XUY8"/>
<name>A0AA94XUY8_9MICC</name>
<dbReference type="InterPro" id="IPR003838">
    <property type="entry name" value="ABC3_permease_C"/>
</dbReference>